<dbReference type="Proteomes" id="UP000314982">
    <property type="component" value="Unassembled WGS sequence"/>
</dbReference>
<dbReference type="SUPFAM" id="SSF51230">
    <property type="entry name" value="Single hybrid motif"/>
    <property type="match status" value="1"/>
</dbReference>
<dbReference type="Gene3D" id="2.40.50.100">
    <property type="match status" value="1"/>
</dbReference>
<keyword evidence="2" id="KW-1185">Reference proteome</keyword>
<evidence type="ECO:0000313" key="2">
    <source>
        <dbReference type="Proteomes" id="UP000314982"/>
    </source>
</evidence>
<dbReference type="Ensembl" id="ENSHHUT00000022941.1">
    <property type="protein sequence ID" value="ENSHHUP00000022111.1"/>
    <property type="gene ID" value="ENSHHUG00000013847.1"/>
</dbReference>
<sequence>MTSPTSAIRDFYWRSSFCLHTILSGNTNSCRWFEVQEEGYLAKIMVSEGTRDVPLGAPLCIIVEKESDIAAFSDYIETAGADVSTPPP</sequence>
<name>A0A4W5L8F9_9TELE</name>
<organism evidence="1 2">
    <name type="scientific">Hucho hucho</name>
    <name type="common">huchen</name>
    <dbReference type="NCBI Taxonomy" id="62062"/>
    <lineage>
        <taxon>Eukaryota</taxon>
        <taxon>Metazoa</taxon>
        <taxon>Chordata</taxon>
        <taxon>Craniata</taxon>
        <taxon>Vertebrata</taxon>
        <taxon>Euteleostomi</taxon>
        <taxon>Actinopterygii</taxon>
        <taxon>Neopterygii</taxon>
        <taxon>Teleostei</taxon>
        <taxon>Protacanthopterygii</taxon>
        <taxon>Salmoniformes</taxon>
        <taxon>Salmonidae</taxon>
        <taxon>Salmoninae</taxon>
        <taxon>Hucho</taxon>
    </lineage>
</organism>
<reference evidence="1" key="3">
    <citation type="submission" date="2025-09" db="UniProtKB">
        <authorList>
            <consortium name="Ensembl"/>
        </authorList>
    </citation>
    <scope>IDENTIFICATION</scope>
</reference>
<dbReference type="GeneTree" id="ENSGT00940000154943"/>
<proteinExistence type="predicted"/>
<reference evidence="2" key="1">
    <citation type="submission" date="2018-06" db="EMBL/GenBank/DDBJ databases">
        <title>Genome assembly of Danube salmon.</title>
        <authorList>
            <person name="Macqueen D.J."/>
            <person name="Gundappa M.K."/>
        </authorList>
    </citation>
    <scope>NUCLEOTIDE SEQUENCE [LARGE SCALE GENOMIC DNA]</scope>
</reference>
<protein>
    <submittedName>
        <fullName evidence="1">Uncharacterized protein</fullName>
    </submittedName>
</protein>
<reference evidence="1" key="2">
    <citation type="submission" date="2025-08" db="UniProtKB">
        <authorList>
            <consortium name="Ensembl"/>
        </authorList>
    </citation>
    <scope>IDENTIFICATION</scope>
</reference>
<dbReference type="AlphaFoldDB" id="A0A4W5L8F9"/>
<accession>A0A4W5L8F9</accession>
<dbReference type="GO" id="GO:0004742">
    <property type="term" value="F:dihydrolipoyllysine-residue acetyltransferase activity"/>
    <property type="evidence" value="ECO:0007669"/>
    <property type="project" value="TreeGrafter"/>
</dbReference>
<dbReference type="GO" id="GO:0045254">
    <property type="term" value="C:pyruvate dehydrogenase complex"/>
    <property type="evidence" value="ECO:0007669"/>
    <property type="project" value="InterPro"/>
</dbReference>
<dbReference type="InterPro" id="IPR045257">
    <property type="entry name" value="E2/Pdx1"/>
</dbReference>
<dbReference type="PANTHER" id="PTHR23151:SF90">
    <property type="entry name" value="DIHYDROLIPOYLLYSINE-RESIDUE ACETYLTRANSFERASE COMPONENT OF PYRUVATE DEHYDROGENASE COMPLEX, MITOCHONDRIAL-RELATED"/>
    <property type="match status" value="1"/>
</dbReference>
<dbReference type="PANTHER" id="PTHR23151">
    <property type="entry name" value="DIHYDROLIPOAMIDE ACETYL/SUCCINYL-TRANSFERASE-RELATED"/>
    <property type="match status" value="1"/>
</dbReference>
<dbReference type="GO" id="GO:0006086">
    <property type="term" value="P:pyruvate decarboxylation to acetyl-CoA"/>
    <property type="evidence" value="ECO:0007669"/>
    <property type="project" value="InterPro"/>
</dbReference>
<dbReference type="InterPro" id="IPR011053">
    <property type="entry name" value="Single_hybrid_motif"/>
</dbReference>
<evidence type="ECO:0000313" key="1">
    <source>
        <dbReference type="Ensembl" id="ENSHHUP00000022111.1"/>
    </source>
</evidence>